<dbReference type="SUPFAM" id="SSF82199">
    <property type="entry name" value="SET domain"/>
    <property type="match status" value="1"/>
</dbReference>
<dbReference type="FunCoup" id="A0A409XFT4">
    <property type="interactions" value="338"/>
</dbReference>
<evidence type="ECO:0000256" key="1">
    <source>
        <dbReference type="ARBA" id="ARBA00022694"/>
    </source>
</evidence>
<proteinExistence type="inferred from homology"/>
<keyword evidence="1" id="KW-0819">tRNA processing</keyword>
<dbReference type="OrthoDB" id="3180714at2759"/>
<dbReference type="PANTHER" id="PTHR11079">
    <property type="entry name" value="CYTOSINE DEAMINASE FAMILY MEMBER"/>
    <property type="match status" value="1"/>
</dbReference>
<dbReference type="SUPFAM" id="SSF53927">
    <property type="entry name" value="Cytidine deaminase-like"/>
    <property type="match status" value="1"/>
</dbReference>
<evidence type="ECO:0000256" key="3">
    <source>
        <dbReference type="SAM" id="MobiDB-lite"/>
    </source>
</evidence>
<gene>
    <name evidence="6" type="ORF">CVT25_013830</name>
</gene>
<name>A0A409XFT4_PSICY</name>
<dbReference type="InParanoid" id="A0A409XFT4"/>
<evidence type="ECO:0000313" key="7">
    <source>
        <dbReference type="Proteomes" id="UP000283269"/>
    </source>
</evidence>
<evidence type="ECO:0000256" key="2">
    <source>
        <dbReference type="ARBA" id="ARBA00038160"/>
    </source>
</evidence>
<sequence length="489" mass="54887">MHPEATSLAVLEHLNPVGCVIKSTTDRCRGVYEVSPVLLFSKDEYEEHRKHTLLDHYTFIWTEGRVALALGLGSLFNHSDPPNVSYTRDIKTDSIKYVASRDIEAGEKLCIFYGQNLWFSPAHKLLSYKQEDLDDGWAGLSAVEDSDGSNIMNPYVEGDPEEIIPEEDLPFIRFKLPPEEEEVHTIRTMQAWVVDVADPRLITTLLKWLKQAGLEGPELGHLKRIRKDRGATSLLLSTASGPPQLPEDLDLPDPYLLSVPISSALTLPSLNLKSALWPTMYTPRRKDEPEPWTRRKLRWAWDAMKRAVETAIEAQSENDDLPIAAHIPTPYVLQDNTEVQSSSLTFLASDTRRSTHHPLRHSSTNAIRKMADYRASQADSRIDAPQTDLAGSPSAQGESQNGTNYLLTDHTFFVTHEPCIMCSMALLHSRVKEVVYLYPMPLTGGCGGSACLPTLRGVNHRFSILQWKLDTDHSHFSNKTIEIDAKIDA</sequence>
<dbReference type="EMBL" id="NHYD01001847">
    <property type="protein sequence ID" value="PPQ89643.1"/>
    <property type="molecule type" value="Genomic_DNA"/>
</dbReference>
<evidence type="ECO:0000259" key="5">
    <source>
        <dbReference type="PROSITE" id="PS51747"/>
    </source>
</evidence>
<dbReference type="GO" id="GO:0052717">
    <property type="term" value="F:tRNA-specific adenosine-34 deaminase activity"/>
    <property type="evidence" value="ECO:0007669"/>
    <property type="project" value="TreeGrafter"/>
</dbReference>
<dbReference type="STRING" id="93625.A0A409XFT4"/>
<dbReference type="Gene3D" id="3.40.140.10">
    <property type="entry name" value="Cytidine Deaminase, domain 2"/>
    <property type="match status" value="1"/>
</dbReference>
<dbReference type="AlphaFoldDB" id="A0A409XFT4"/>
<feature type="domain" description="CMP/dCMP-type deaminase" evidence="5">
    <location>
        <begin position="339"/>
        <end position="459"/>
    </location>
</feature>
<accession>A0A409XFT4</accession>
<dbReference type="PANTHER" id="PTHR11079:SF156">
    <property type="entry name" value="INACTIVE TRNA-SPECIFIC ADENOSINE DEAMINASE-LIKE PROTEIN 3-RELATED"/>
    <property type="match status" value="1"/>
</dbReference>
<dbReference type="Proteomes" id="UP000283269">
    <property type="component" value="Unassembled WGS sequence"/>
</dbReference>
<dbReference type="Pfam" id="PF00383">
    <property type="entry name" value="dCMP_cyt_deam_1"/>
    <property type="match status" value="1"/>
</dbReference>
<evidence type="ECO:0000259" key="4">
    <source>
        <dbReference type="PROSITE" id="PS50280"/>
    </source>
</evidence>
<dbReference type="InterPro" id="IPR002125">
    <property type="entry name" value="CMP_dCMP_dom"/>
</dbReference>
<keyword evidence="7" id="KW-1185">Reference proteome</keyword>
<dbReference type="PROSITE" id="PS51747">
    <property type="entry name" value="CYT_DCMP_DEAMINASES_2"/>
    <property type="match status" value="1"/>
</dbReference>
<feature type="domain" description="SET" evidence="4">
    <location>
        <begin position="17"/>
        <end position="114"/>
    </location>
</feature>
<dbReference type="PROSITE" id="PS50280">
    <property type="entry name" value="SET"/>
    <property type="match status" value="1"/>
</dbReference>
<organism evidence="6 7">
    <name type="scientific">Psilocybe cyanescens</name>
    <dbReference type="NCBI Taxonomy" id="93625"/>
    <lineage>
        <taxon>Eukaryota</taxon>
        <taxon>Fungi</taxon>
        <taxon>Dikarya</taxon>
        <taxon>Basidiomycota</taxon>
        <taxon>Agaricomycotina</taxon>
        <taxon>Agaricomycetes</taxon>
        <taxon>Agaricomycetidae</taxon>
        <taxon>Agaricales</taxon>
        <taxon>Agaricineae</taxon>
        <taxon>Strophariaceae</taxon>
        <taxon>Psilocybe</taxon>
    </lineage>
</organism>
<feature type="region of interest" description="Disordered" evidence="3">
    <location>
        <begin position="375"/>
        <end position="401"/>
    </location>
</feature>
<dbReference type="InterPro" id="IPR016193">
    <property type="entry name" value="Cytidine_deaminase-like"/>
</dbReference>
<dbReference type="CDD" id="cd10540">
    <property type="entry name" value="SET_SpSet7-like"/>
    <property type="match status" value="1"/>
</dbReference>
<evidence type="ECO:0008006" key="8">
    <source>
        <dbReference type="Google" id="ProtNLM"/>
    </source>
</evidence>
<dbReference type="Pfam" id="PF00856">
    <property type="entry name" value="SET"/>
    <property type="match status" value="1"/>
</dbReference>
<dbReference type="GO" id="GO:0005634">
    <property type="term" value="C:nucleus"/>
    <property type="evidence" value="ECO:0007669"/>
    <property type="project" value="TreeGrafter"/>
</dbReference>
<dbReference type="InterPro" id="IPR001214">
    <property type="entry name" value="SET_dom"/>
</dbReference>
<reference evidence="6 7" key="1">
    <citation type="journal article" date="2018" name="Evol. Lett.">
        <title>Horizontal gene cluster transfer increased hallucinogenic mushroom diversity.</title>
        <authorList>
            <person name="Reynolds H.T."/>
            <person name="Vijayakumar V."/>
            <person name="Gluck-Thaler E."/>
            <person name="Korotkin H.B."/>
            <person name="Matheny P.B."/>
            <person name="Slot J.C."/>
        </authorList>
    </citation>
    <scope>NUCLEOTIDE SEQUENCE [LARGE SCALE GENOMIC DNA]</scope>
    <source>
        <strain evidence="6 7">2631</strain>
    </source>
</reference>
<comment type="similarity">
    <text evidence="2">Belongs to the cytidine and deoxycytidylate deaminase family. ADAT3 subfamily.</text>
</comment>
<dbReference type="InterPro" id="IPR046341">
    <property type="entry name" value="SET_dom_sf"/>
</dbReference>
<evidence type="ECO:0000313" key="6">
    <source>
        <dbReference type="EMBL" id="PPQ89643.1"/>
    </source>
</evidence>
<protein>
    <recommendedName>
        <fullName evidence="8">SET domain-containing protein</fullName>
    </recommendedName>
</protein>
<dbReference type="GO" id="GO:0005737">
    <property type="term" value="C:cytoplasm"/>
    <property type="evidence" value="ECO:0007669"/>
    <property type="project" value="TreeGrafter"/>
</dbReference>
<dbReference type="GO" id="GO:0008033">
    <property type="term" value="P:tRNA processing"/>
    <property type="evidence" value="ECO:0007669"/>
    <property type="project" value="UniProtKB-KW"/>
</dbReference>
<dbReference type="CDD" id="cd01285">
    <property type="entry name" value="nucleoside_deaminase"/>
    <property type="match status" value="1"/>
</dbReference>
<dbReference type="Gene3D" id="2.170.270.10">
    <property type="entry name" value="SET domain"/>
    <property type="match status" value="1"/>
</dbReference>
<comment type="caution">
    <text evidence="6">The sequence shown here is derived from an EMBL/GenBank/DDBJ whole genome shotgun (WGS) entry which is preliminary data.</text>
</comment>